<dbReference type="EMBL" id="BMOU01000003">
    <property type="protein sequence ID" value="GGN93710.1"/>
    <property type="molecule type" value="Genomic_DNA"/>
</dbReference>
<reference evidence="1" key="2">
    <citation type="submission" date="2020-09" db="EMBL/GenBank/DDBJ databases">
        <authorList>
            <person name="Sun Q."/>
            <person name="Ohkuma M."/>
        </authorList>
    </citation>
    <scope>NUCLEOTIDE SEQUENCE</scope>
    <source>
        <strain evidence="1">JCM 17820</strain>
    </source>
</reference>
<gene>
    <name evidence="1" type="ORF">GCM10009030_19400</name>
</gene>
<dbReference type="Proteomes" id="UP000605784">
    <property type="component" value="Unassembled WGS sequence"/>
</dbReference>
<name>A0A830GLQ8_9EURY</name>
<reference evidence="1" key="1">
    <citation type="journal article" date="2014" name="Int. J. Syst. Evol. Microbiol.">
        <title>Complete genome sequence of Corynebacterium casei LMG S-19264T (=DSM 44701T), isolated from a smear-ripened cheese.</title>
        <authorList>
            <consortium name="US DOE Joint Genome Institute (JGI-PGF)"/>
            <person name="Walter F."/>
            <person name="Albersmeier A."/>
            <person name="Kalinowski J."/>
            <person name="Ruckert C."/>
        </authorList>
    </citation>
    <scope>NUCLEOTIDE SEQUENCE</scope>
    <source>
        <strain evidence="1">JCM 17820</strain>
    </source>
</reference>
<proteinExistence type="predicted"/>
<evidence type="ECO:0000313" key="1">
    <source>
        <dbReference type="EMBL" id="GGN93710.1"/>
    </source>
</evidence>
<protein>
    <submittedName>
        <fullName evidence="1">Uncharacterized protein</fullName>
    </submittedName>
</protein>
<dbReference type="RefSeq" id="WP_188996920.1">
    <property type="nucleotide sequence ID" value="NZ_BMOU01000003.1"/>
</dbReference>
<organism evidence="1 2">
    <name type="scientific">Haloarcula pellucida</name>
    <dbReference type="NCBI Taxonomy" id="1427151"/>
    <lineage>
        <taxon>Archaea</taxon>
        <taxon>Methanobacteriati</taxon>
        <taxon>Methanobacteriota</taxon>
        <taxon>Stenosarchaea group</taxon>
        <taxon>Halobacteria</taxon>
        <taxon>Halobacteriales</taxon>
        <taxon>Haloarculaceae</taxon>
        <taxon>Haloarcula</taxon>
    </lineage>
</organism>
<evidence type="ECO:0000313" key="2">
    <source>
        <dbReference type="Proteomes" id="UP000605784"/>
    </source>
</evidence>
<accession>A0A830GLQ8</accession>
<dbReference type="AlphaFoldDB" id="A0A830GLQ8"/>
<sequence length="60" mass="6182">MAEAVDVVAPADSPHDAWTLEAVVDSGGVPPAVCRERALAGLTLRPTPRQGRFTVVVATG</sequence>
<comment type="caution">
    <text evidence="1">The sequence shown here is derived from an EMBL/GenBank/DDBJ whole genome shotgun (WGS) entry which is preliminary data.</text>
</comment>
<keyword evidence="2" id="KW-1185">Reference proteome</keyword>